<reference evidence="3 4" key="1">
    <citation type="submission" date="2017-10" db="EMBL/GenBank/DDBJ databases">
        <title>Extensive intraspecific genome diversity in a model arbuscular mycorrhizal fungus.</title>
        <authorList>
            <person name="Chen E.C.H."/>
            <person name="Morin E."/>
            <person name="Baudet D."/>
            <person name="Noel J."/>
            <person name="Ndikumana S."/>
            <person name="Charron P."/>
            <person name="St-Onge C."/>
            <person name="Giorgi J."/>
            <person name="Grigoriev I.V."/>
            <person name="Roux C."/>
            <person name="Martin F.M."/>
            <person name="Corradi N."/>
        </authorList>
    </citation>
    <scope>NUCLEOTIDE SEQUENCE [LARGE SCALE GENOMIC DNA]</scope>
    <source>
        <strain evidence="3 4">A1</strain>
    </source>
</reference>
<dbReference type="VEuPathDB" id="FungiDB:RhiirFUN_009030"/>
<evidence type="ECO:0000313" key="3">
    <source>
        <dbReference type="EMBL" id="PKC71076.1"/>
    </source>
</evidence>
<dbReference type="VEuPathDB" id="FungiDB:FUN_007750"/>
<dbReference type="Proteomes" id="UP000232688">
    <property type="component" value="Unassembled WGS sequence"/>
</dbReference>
<accession>A0A2I1DTM3</accession>
<evidence type="ECO:0000256" key="1">
    <source>
        <dbReference type="SAM" id="MobiDB-lite"/>
    </source>
</evidence>
<dbReference type="OrthoDB" id="2351462at2759"/>
<evidence type="ECO:0000313" key="5">
    <source>
        <dbReference type="Proteomes" id="UP000684084"/>
    </source>
</evidence>
<evidence type="ECO:0000313" key="4">
    <source>
        <dbReference type="Proteomes" id="UP000232688"/>
    </source>
</evidence>
<sequence>MSNKLSLQVNNEYKFYHHTSHDDNFYLIKCKKIPQDSNLNDHYDYDDRGFFYEHLNENFYVMYKLISHASVLNLLNGIEIDESILKCESLNLNQRLHLEQELKKIILPSHFMKFYVPEKDTRTDYGRSINSFNDHNSATLVIDNLTHFDNGLHHQQNGTYNNQQLDNNIPNDHHLQQQASQHTPERISLFQDSHMNYNNVGYNNYVPQDAIGDYTHQQQVDPYYTLLPSDDHAPVNGGYTQRHTNLFHENNGSKDTTNQNCDFILPPNNNNIAQTSHPQHPQHPQHQQHQQHQQQQVDQNNISQEMRSTYSYENNELPRSEVGNCIYSPQQQHNNFPHHQFFLI</sequence>
<feature type="compositionally biased region" description="Low complexity" evidence="1">
    <location>
        <begin position="277"/>
        <end position="296"/>
    </location>
</feature>
<comment type="caution">
    <text evidence="2">The sequence shown here is derived from an EMBL/GenBank/DDBJ whole genome shotgun (WGS) entry which is preliminary data.</text>
</comment>
<name>A0A2I1DTM3_9GLOM</name>
<proteinExistence type="predicted"/>
<feature type="compositionally biased region" description="Polar residues" evidence="1">
    <location>
        <begin position="246"/>
        <end position="276"/>
    </location>
</feature>
<dbReference type="Proteomes" id="UP000684084">
    <property type="component" value="Unassembled WGS sequence"/>
</dbReference>
<reference evidence="3 4" key="2">
    <citation type="submission" date="2017-10" db="EMBL/GenBank/DDBJ databases">
        <title>Genome analyses suggest a sexual origin of heterokaryosis in a supposedly ancient asexual fungus.</title>
        <authorList>
            <person name="Corradi N."/>
            <person name="Sedzielewska K."/>
            <person name="Noel J."/>
            <person name="Charron P."/>
            <person name="Farinelli L."/>
            <person name="Marton T."/>
            <person name="Kruger M."/>
            <person name="Pelin A."/>
            <person name="Brachmann A."/>
            <person name="Corradi N."/>
        </authorList>
    </citation>
    <scope>NUCLEOTIDE SEQUENCE [LARGE SCALE GENOMIC DNA]</scope>
    <source>
        <strain evidence="3 4">A1</strain>
    </source>
</reference>
<dbReference type="VEuPathDB" id="FungiDB:RhiirA1_498379"/>
<dbReference type="AlphaFoldDB" id="A0A2I1DTM3"/>
<organism evidence="2 5">
    <name type="scientific">Rhizophagus irregularis</name>
    <dbReference type="NCBI Taxonomy" id="588596"/>
    <lineage>
        <taxon>Eukaryota</taxon>
        <taxon>Fungi</taxon>
        <taxon>Fungi incertae sedis</taxon>
        <taxon>Mucoromycota</taxon>
        <taxon>Glomeromycotina</taxon>
        <taxon>Glomeromycetes</taxon>
        <taxon>Glomerales</taxon>
        <taxon>Glomeraceae</taxon>
        <taxon>Rhizophagus</taxon>
    </lineage>
</organism>
<reference evidence="2" key="3">
    <citation type="submission" date="2020-05" db="EMBL/GenBank/DDBJ databases">
        <authorList>
            <person name="Rincon C."/>
            <person name="Sanders R I."/>
            <person name="Robbins C."/>
            <person name="Chaturvedi A."/>
        </authorList>
    </citation>
    <scope>NUCLEOTIDE SEQUENCE</scope>
    <source>
        <strain evidence="2">CHB12</strain>
    </source>
</reference>
<dbReference type="EMBL" id="CAGKOT010000038">
    <property type="protein sequence ID" value="CAB5378146.1"/>
    <property type="molecule type" value="Genomic_DNA"/>
</dbReference>
<evidence type="ECO:0000313" key="2">
    <source>
        <dbReference type="EMBL" id="CAB5378146.1"/>
    </source>
</evidence>
<feature type="region of interest" description="Disordered" evidence="1">
    <location>
        <begin position="246"/>
        <end position="299"/>
    </location>
</feature>
<protein>
    <submittedName>
        <fullName evidence="2">Uncharacterized protein</fullName>
    </submittedName>
</protein>
<gene>
    <name evidence="2" type="ORF">CHRIB12_LOCUS16100</name>
    <name evidence="3" type="ORF">RhiirA1_498379</name>
</gene>
<dbReference type="EMBL" id="LLXH01000185">
    <property type="protein sequence ID" value="PKC71076.1"/>
    <property type="molecule type" value="Genomic_DNA"/>
</dbReference>